<evidence type="ECO:0000313" key="10">
    <source>
        <dbReference type="EMBL" id="KAH9369839.1"/>
    </source>
</evidence>
<comment type="subunit">
    <text evidence="9">Part of the nuclear pore complex (NPC).</text>
</comment>
<dbReference type="GO" id="GO:0006606">
    <property type="term" value="P:protein import into nucleus"/>
    <property type="evidence" value="ECO:0007669"/>
    <property type="project" value="TreeGrafter"/>
</dbReference>
<organism evidence="10 11">
    <name type="scientific">Haemaphysalis longicornis</name>
    <name type="common">Bush tick</name>
    <dbReference type="NCBI Taxonomy" id="44386"/>
    <lineage>
        <taxon>Eukaryota</taxon>
        <taxon>Metazoa</taxon>
        <taxon>Ecdysozoa</taxon>
        <taxon>Arthropoda</taxon>
        <taxon>Chelicerata</taxon>
        <taxon>Arachnida</taxon>
        <taxon>Acari</taxon>
        <taxon>Parasitiformes</taxon>
        <taxon>Ixodida</taxon>
        <taxon>Ixodoidea</taxon>
        <taxon>Ixodidae</taxon>
        <taxon>Haemaphysalinae</taxon>
        <taxon>Haemaphysalis</taxon>
    </lineage>
</organism>
<evidence type="ECO:0000256" key="9">
    <source>
        <dbReference type="RuleBase" id="RU365072"/>
    </source>
</evidence>
<dbReference type="GO" id="GO:0031080">
    <property type="term" value="C:nuclear pore outer ring"/>
    <property type="evidence" value="ECO:0007669"/>
    <property type="project" value="TreeGrafter"/>
</dbReference>
<proteinExistence type="inferred from homology"/>
<dbReference type="GO" id="GO:0017056">
    <property type="term" value="F:structural constituent of nuclear pore"/>
    <property type="evidence" value="ECO:0007669"/>
    <property type="project" value="UniProtKB-UniRule"/>
</dbReference>
<dbReference type="PANTHER" id="PTHR13003:SF2">
    <property type="entry name" value="NUCLEAR PORE COMPLEX PROTEIN NUP107"/>
    <property type="match status" value="1"/>
</dbReference>
<gene>
    <name evidence="10" type="ORF">HPB48_004035</name>
</gene>
<comment type="function">
    <text evidence="9">Functions as a component of the nuclear pore complex (NPC).</text>
</comment>
<dbReference type="FunFam" id="1.10.3450.20:FF:000001">
    <property type="entry name" value="Nuclear pore complex protein"/>
    <property type="match status" value="1"/>
</dbReference>
<dbReference type="VEuPathDB" id="VectorBase:HLOH_055814"/>
<keyword evidence="8 9" id="KW-0539">Nucleus</keyword>
<keyword evidence="6 9" id="KW-0906">Nuclear pore complex</keyword>
<dbReference type="OMA" id="MAHIVLF"/>
<name>A0A9J6G4J4_HAELO</name>
<keyword evidence="2 9" id="KW-0813">Transport</keyword>
<dbReference type="Pfam" id="PF04121">
    <property type="entry name" value="Nup84_Nup100"/>
    <property type="match status" value="1"/>
</dbReference>
<evidence type="ECO:0000256" key="6">
    <source>
        <dbReference type="ARBA" id="ARBA00023132"/>
    </source>
</evidence>
<dbReference type="InterPro" id="IPR007252">
    <property type="entry name" value="Nup84/Nup107"/>
</dbReference>
<dbReference type="GO" id="GO:0000973">
    <property type="term" value="P:post-transcriptional tethering of RNA polymerase II gene DNA at nuclear periphery"/>
    <property type="evidence" value="ECO:0007669"/>
    <property type="project" value="TreeGrafter"/>
</dbReference>
<keyword evidence="5 9" id="KW-0811">Translocation</keyword>
<evidence type="ECO:0000256" key="1">
    <source>
        <dbReference type="ARBA" id="ARBA00009510"/>
    </source>
</evidence>
<dbReference type="OrthoDB" id="3098at2759"/>
<keyword evidence="4" id="KW-0653">Protein transport</keyword>
<reference evidence="10 11" key="1">
    <citation type="journal article" date="2020" name="Cell">
        <title>Large-Scale Comparative Analyses of Tick Genomes Elucidate Their Genetic Diversity and Vector Capacities.</title>
        <authorList>
            <consortium name="Tick Genome and Microbiome Consortium (TIGMIC)"/>
            <person name="Jia N."/>
            <person name="Wang J."/>
            <person name="Shi W."/>
            <person name="Du L."/>
            <person name="Sun Y."/>
            <person name="Zhan W."/>
            <person name="Jiang J.F."/>
            <person name="Wang Q."/>
            <person name="Zhang B."/>
            <person name="Ji P."/>
            <person name="Bell-Sakyi L."/>
            <person name="Cui X.M."/>
            <person name="Yuan T.T."/>
            <person name="Jiang B.G."/>
            <person name="Yang W.F."/>
            <person name="Lam T.T."/>
            <person name="Chang Q.C."/>
            <person name="Ding S.J."/>
            <person name="Wang X.J."/>
            <person name="Zhu J.G."/>
            <person name="Ruan X.D."/>
            <person name="Zhao L."/>
            <person name="Wei J.T."/>
            <person name="Ye R.Z."/>
            <person name="Que T.C."/>
            <person name="Du C.H."/>
            <person name="Zhou Y.H."/>
            <person name="Cheng J.X."/>
            <person name="Dai P.F."/>
            <person name="Guo W.B."/>
            <person name="Han X.H."/>
            <person name="Huang E.J."/>
            <person name="Li L.F."/>
            <person name="Wei W."/>
            <person name="Gao Y.C."/>
            <person name="Liu J.Z."/>
            <person name="Shao H.Z."/>
            <person name="Wang X."/>
            <person name="Wang C.C."/>
            <person name="Yang T.C."/>
            <person name="Huo Q.B."/>
            <person name="Li W."/>
            <person name="Chen H.Y."/>
            <person name="Chen S.E."/>
            <person name="Zhou L.G."/>
            <person name="Ni X.B."/>
            <person name="Tian J.H."/>
            <person name="Sheng Y."/>
            <person name="Liu T."/>
            <person name="Pan Y.S."/>
            <person name="Xia L.Y."/>
            <person name="Li J."/>
            <person name="Zhao F."/>
            <person name="Cao W.C."/>
        </authorList>
    </citation>
    <scope>NUCLEOTIDE SEQUENCE [LARGE SCALE GENOMIC DNA]</scope>
    <source>
        <strain evidence="10">HaeL-2018</strain>
    </source>
</reference>
<comment type="similarity">
    <text evidence="1 9">Belongs to the nucleoporin Nup84/Nup107 family.</text>
</comment>
<evidence type="ECO:0000256" key="4">
    <source>
        <dbReference type="ARBA" id="ARBA00022927"/>
    </source>
</evidence>
<keyword evidence="7 9" id="KW-0472">Membrane</keyword>
<evidence type="ECO:0000256" key="8">
    <source>
        <dbReference type="ARBA" id="ARBA00023242"/>
    </source>
</evidence>
<dbReference type="Gene3D" id="1.20.190.50">
    <property type="match status" value="1"/>
</dbReference>
<evidence type="ECO:0000313" key="11">
    <source>
        <dbReference type="Proteomes" id="UP000821853"/>
    </source>
</evidence>
<evidence type="ECO:0000256" key="2">
    <source>
        <dbReference type="ARBA" id="ARBA00022448"/>
    </source>
</evidence>
<comment type="caution">
    <text evidence="10">The sequence shown here is derived from an EMBL/GenBank/DDBJ whole genome shotgun (WGS) entry which is preliminary data.</text>
</comment>
<evidence type="ECO:0000256" key="5">
    <source>
        <dbReference type="ARBA" id="ARBA00023010"/>
    </source>
</evidence>
<dbReference type="EMBL" id="JABSTR010000005">
    <property type="protein sequence ID" value="KAH9369839.1"/>
    <property type="molecule type" value="Genomic_DNA"/>
</dbReference>
<dbReference type="AlphaFoldDB" id="A0A9J6G4J4"/>
<evidence type="ECO:0000256" key="7">
    <source>
        <dbReference type="ARBA" id="ARBA00023136"/>
    </source>
</evidence>
<sequence length="891" mass="98607">MDHSASDAFVYSLSNLATPVADKRSRSRFSNRSASFSQRLQEFTTPAANYTSTVSSLMSRAANASVGGSFADLATPRSGVQRSGNASANFEASDMTAFSACALATEHPVVAAIVGINSEFMDAYKTFGSSQDVLELLEEYESVCDKYLTKVKKVTDRMASRKGERVWDEAMACLTLLTEERNTWKLTGVLLRDRLNVTAGLEDPVRMDAACEASDKEIVDALMTSDSLVRHAQLVVDWLESCAAFQQSTGDRERIEYFADGGCAWENTLHQLQSRAASSVPSSCVRELDPDAPARLRQPIHDLDRDDECRLFRSVFSHLRAGQLQRAQELAVENGYHWLAAAVEGWRPHHDPNKGSGVASVQPAEGDLYRDLWKQACWEAASSPTCSPYERAVYGALSGNLEAVLPVCTTWEDQLWARMRVLVDVCVELELRTATQQARSLEPLPSGYPCNRGTLDAVFRELNAALGASHHGRLEITHTLQQCVVLDDAATMVEEMHEWVQQSIDPPLQTVRFLAHMVLLLRQVGCQTSTEPCNALLRAYVDRLIDEGHVSLVATYAATLPPPDQVAKYTRLLLSLGTKNPGEQEHCLKLAHAAGLDVAVITRTLVEQVRMSGEEPLQLQATGTVPSLEATAEDRDKVASLEWLLFDASTRGEALKQANALMRSFVCMGKIGAAQDAFRKIPPDSIKVAVEQWCGGRHGQLSAENENALREFTCFKALLKVHTSFQEWSSLYHRRKPPAPEELPEGARFPEKVAHEHKVRGYALELEQWKNLVSTLAREVKRDVLDALLFEGGWMRDQGEADEDATPRGRQMAAIRRLCVPQLTFLLMESLGESGLARDCTEVADVIASEKHKLYKEFGKEELNTLLRKARTACLSLLNEGLLDALGFPLQ</sequence>
<dbReference type="PANTHER" id="PTHR13003">
    <property type="entry name" value="NUP107-RELATED"/>
    <property type="match status" value="1"/>
</dbReference>
<evidence type="ECO:0000256" key="3">
    <source>
        <dbReference type="ARBA" id="ARBA00022816"/>
    </source>
</evidence>
<dbReference type="Gene3D" id="1.10.3450.20">
    <property type="match status" value="1"/>
</dbReference>
<dbReference type="GO" id="GO:0031965">
    <property type="term" value="C:nuclear membrane"/>
    <property type="evidence" value="ECO:0007669"/>
    <property type="project" value="UniProtKB-SubCell"/>
</dbReference>
<accession>A0A9J6G4J4</accession>
<keyword evidence="3" id="KW-0509">mRNA transport</keyword>
<dbReference type="Proteomes" id="UP000821853">
    <property type="component" value="Chromosome 3"/>
</dbReference>
<dbReference type="GO" id="GO:0006406">
    <property type="term" value="P:mRNA export from nucleus"/>
    <property type="evidence" value="ECO:0007669"/>
    <property type="project" value="TreeGrafter"/>
</dbReference>
<keyword evidence="11" id="KW-1185">Reference proteome</keyword>
<comment type="subcellular location">
    <subcellularLocation>
        <location evidence="9">Nucleus</location>
        <location evidence="9">Nuclear pore complex</location>
    </subcellularLocation>
    <subcellularLocation>
        <location evidence="9">Nucleus membrane</location>
    </subcellularLocation>
</comment>
<protein>
    <recommendedName>
        <fullName evidence="9">Nuclear pore complex protein</fullName>
    </recommendedName>
</protein>